<dbReference type="EMBL" id="FJVC01000140">
    <property type="protein sequence ID" value="CZT43602.1"/>
    <property type="molecule type" value="Genomic_DNA"/>
</dbReference>
<evidence type="ECO:0000313" key="2">
    <source>
        <dbReference type="Proteomes" id="UP000177625"/>
    </source>
</evidence>
<dbReference type="Proteomes" id="UP000177625">
    <property type="component" value="Unassembled WGS sequence"/>
</dbReference>
<protein>
    <submittedName>
        <fullName evidence="1">Uncharacterized protein</fullName>
    </submittedName>
</protein>
<evidence type="ECO:0000313" key="1">
    <source>
        <dbReference type="EMBL" id="CZT43602.1"/>
    </source>
</evidence>
<reference evidence="2" key="1">
    <citation type="submission" date="2016-03" db="EMBL/GenBank/DDBJ databases">
        <authorList>
            <person name="Guldener U."/>
        </authorList>
    </citation>
    <scope>NUCLEOTIDE SEQUENCE [LARGE SCALE GENOMIC DNA]</scope>
</reference>
<keyword evidence="2" id="KW-1185">Reference proteome</keyword>
<accession>A0A1E1M3B6</accession>
<name>A0A1E1M3B6_RHYSE</name>
<gene>
    <name evidence="1" type="ORF">RSE6_03662</name>
</gene>
<dbReference type="AlphaFoldDB" id="A0A1E1M3B6"/>
<organism evidence="1 2">
    <name type="scientific">Rhynchosporium secalis</name>
    <name type="common">Barley scald fungus</name>
    <dbReference type="NCBI Taxonomy" id="38038"/>
    <lineage>
        <taxon>Eukaryota</taxon>
        <taxon>Fungi</taxon>
        <taxon>Dikarya</taxon>
        <taxon>Ascomycota</taxon>
        <taxon>Pezizomycotina</taxon>
        <taxon>Leotiomycetes</taxon>
        <taxon>Helotiales</taxon>
        <taxon>Ploettnerulaceae</taxon>
        <taxon>Rhynchosporium</taxon>
    </lineage>
</organism>
<sequence length="105" mass="11184">MSIFTFFLSISSSLRSITDVHSHSTSLQSTSTFVFTHHPADTSQTPPKSISSSPPSLSLLLLLPKTASPITAPVTEGNYMEKRICGTLSGKAPEICQTGKLANFA</sequence>
<proteinExistence type="predicted"/>